<feature type="transmembrane region" description="Helical" evidence="6">
    <location>
        <begin position="39"/>
        <end position="57"/>
    </location>
</feature>
<name>A0A1A3GNQ7_MYCMU</name>
<evidence type="ECO:0000259" key="7">
    <source>
        <dbReference type="Pfam" id="PF00892"/>
    </source>
</evidence>
<dbReference type="AlphaFoldDB" id="A0A1A3GNQ7"/>
<dbReference type="EMBL" id="LZLC01000232">
    <property type="protein sequence ID" value="OBJ36989.1"/>
    <property type="molecule type" value="Genomic_DNA"/>
</dbReference>
<sequence length="284" mass="29454">MTNRQLPRWSVPFVFVTGAASQYLGAAIGVFLFSTTQPATVAWLRAAAGALVLMAWRRPWRMPLTRRRVAIATLFGLITVGMNIAFYEALARIPLGTAVAVEFIGPTLVATLGSRRPRDLLAAALAAGGVVLLAGIEFTSELAGVAWALAAAALWAGYIMVGKRVADAHGGLDTLALGMSTAAAILGPVIIGLQAHTNSAVFVDPRTWLLGLGVGLLSTAIPYALDQVVLRQVGQARFAILLALLPVTATLIGLTVLHQVPTIGEIAGIGLVVTGLLLGARGAP</sequence>
<keyword evidence="5 6" id="KW-0472">Membrane</keyword>
<keyword evidence="4 6" id="KW-1133">Transmembrane helix</keyword>
<evidence type="ECO:0000313" key="8">
    <source>
        <dbReference type="EMBL" id="OBJ36989.1"/>
    </source>
</evidence>
<evidence type="ECO:0000256" key="5">
    <source>
        <dbReference type="ARBA" id="ARBA00023136"/>
    </source>
</evidence>
<keyword evidence="3 6" id="KW-0812">Transmembrane</keyword>
<feature type="transmembrane region" description="Helical" evidence="6">
    <location>
        <begin position="12"/>
        <end position="33"/>
    </location>
</feature>
<feature type="transmembrane region" description="Helical" evidence="6">
    <location>
        <begin position="174"/>
        <end position="195"/>
    </location>
</feature>
<feature type="transmembrane region" description="Helical" evidence="6">
    <location>
        <begin position="120"/>
        <end position="136"/>
    </location>
</feature>
<evidence type="ECO:0000313" key="9">
    <source>
        <dbReference type="Proteomes" id="UP000093898"/>
    </source>
</evidence>
<dbReference type="Proteomes" id="UP000093898">
    <property type="component" value="Unassembled WGS sequence"/>
</dbReference>
<feature type="transmembrane region" description="Helical" evidence="6">
    <location>
        <begin position="142"/>
        <end position="162"/>
    </location>
</feature>
<comment type="similarity">
    <text evidence="2">Belongs to the EamA transporter family.</text>
</comment>
<dbReference type="STRING" id="56689.GCA_001291445_05055"/>
<evidence type="ECO:0000256" key="2">
    <source>
        <dbReference type="ARBA" id="ARBA00007362"/>
    </source>
</evidence>
<organism evidence="8 9">
    <name type="scientific">Mycolicibacterium mucogenicum</name>
    <name type="common">Mycobacterium mucogenicum</name>
    <dbReference type="NCBI Taxonomy" id="56689"/>
    <lineage>
        <taxon>Bacteria</taxon>
        <taxon>Bacillati</taxon>
        <taxon>Actinomycetota</taxon>
        <taxon>Actinomycetes</taxon>
        <taxon>Mycobacteriales</taxon>
        <taxon>Mycobacteriaceae</taxon>
        <taxon>Mycolicibacterium</taxon>
    </lineage>
</organism>
<dbReference type="InterPro" id="IPR050638">
    <property type="entry name" value="AA-Vitamin_Transporters"/>
</dbReference>
<feature type="transmembrane region" description="Helical" evidence="6">
    <location>
        <begin position="93"/>
        <end position="113"/>
    </location>
</feature>
<dbReference type="Pfam" id="PF00892">
    <property type="entry name" value="EamA"/>
    <property type="match status" value="1"/>
</dbReference>
<dbReference type="OrthoDB" id="9815120at2"/>
<feature type="transmembrane region" description="Helical" evidence="6">
    <location>
        <begin position="237"/>
        <end position="257"/>
    </location>
</feature>
<evidence type="ECO:0000256" key="1">
    <source>
        <dbReference type="ARBA" id="ARBA00004141"/>
    </source>
</evidence>
<feature type="transmembrane region" description="Helical" evidence="6">
    <location>
        <begin position="69"/>
        <end position="87"/>
    </location>
</feature>
<evidence type="ECO:0000256" key="3">
    <source>
        <dbReference type="ARBA" id="ARBA00022692"/>
    </source>
</evidence>
<feature type="transmembrane region" description="Helical" evidence="6">
    <location>
        <begin position="263"/>
        <end position="280"/>
    </location>
</feature>
<dbReference type="InterPro" id="IPR037185">
    <property type="entry name" value="EmrE-like"/>
</dbReference>
<proteinExistence type="inferred from homology"/>
<dbReference type="PANTHER" id="PTHR32322:SF2">
    <property type="entry name" value="EAMA DOMAIN-CONTAINING PROTEIN"/>
    <property type="match status" value="1"/>
</dbReference>
<dbReference type="RefSeq" id="WP_064985551.1">
    <property type="nucleotide sequence ID" value="NZ_LZLC01000232.1"/>
</dbReference>
<dbReference type="GO" id="GO:0016020">
    <property type="term" value="C:membrane"/>
    <property type="evidence" value="ECO:0007669"/>
    <property type="project" value="UniProtKB-SubCell"/>
</dbReference>
<evidence type="ECO:0000256" key="6">
    <source>
        <dbReference type="SAM" id="Phobius"/>
    </source>
</evidence>
<gene>
    <name evidence="8" type="ORF">A5630_05815</name>
</gene>
<dbReference type="InterPro" id="IPR000620">
    <property type="entry name" value="EamA_dom"/>
</dbReference>
<evidence type="ECO:0000256" key="4">
    <source>
        <dbReference type="ARBA" id="ARBA00022989"/>
    </source>
</evidence>
<dbReference type="PANTHER" id="PTHR32322">
    <property type="entry name" value="INNER MEMBRANE TRANSPORTER"/>
    <property type="match status" value="1"/>
</dbReference>
<accession>A0A1A3GNQ7</accession>
<comment type="caution">
    <text evidence="8">The sequence shown here is derived from an EMBL/GenBank/DDBJ whole genome shotgun (WGS) entry which is preliminary data.</text>
</comment>
<feature type="domain" description="EamA" evidence="7">
    <location>
        <begin position="143"/>
        <end position="278"/>
    </location>
</feature>
<comment type="subcellular location">
    <subcellularLocation>
        <location evidence="1">Membrane</location>
        <topology evidence="1">Multi-pass membrane protein</topology>
    </subcellularLocation>
</comment>
<dbReference type="SUPFAM" id="SSF103481">
    <property type="entry name" value="Multidrug resistance efflux transporter EmrE"/>
    <property type="match status" value="2"/>
</dbReference>
<reference evidence="8 9" key="1">
    <citation type="submission" date="2016-06" db="EMBL/GenBank/DDBJ databases">
        <authorList>
            <person name="Kjaerup R.B."/>
            <person name="Dalgaard T.S."/>
            <person name="Juul-Madsen H.R."/>
        </authorList>
    </citation>
    <scope>NUCLEOTIDE SEQUENCE [LARGE SCALE GENOMIC DNA]</scope>
    <source>
        <strain evidence="8 9">1127319.6</strain>
    </source>
</reference>
<feature type="transmembrane region" description="Helical" evidence="6">
    <location>
        <begin position="207"/>
        <end position="225"/>
    </location>
</feature>
<protein>
    <submittedName>
        <fullName evidence="8">Multidrug DMT transporter permease</fullName>
    </submittedName>
</protein>